<name>A0A0G3G9K5_9GAMM</name>
<feature type="transmembrane region" description="Helical" evidence="9">
    <location>
        <begin position="535"/>
        <end position="555"/>
    </location>
</feature>
<feature type="transmembrane region" description="Helical" evidence="9">
    <location>
        <begin position="870"/>
        <end position="888"/>
    </location>
</feature>
<evidence type="ECO:0000256" key="6">
    <source>
        <dbReference type="ARBA" id="ARBA00022692"/>
    </source>
</evidence>
<comment type="caution">
    <text evidence="9">Lacks conserved residue(s) required for the propagation of feature annotation.</text>
</comment>
<dbReference type="EMBL" id="CP011367">
    <property type="protein sequence ID" value="AKJ95526.1"/>
    <property type="molecule type" value="Genomic_DNA"/>
</dbReference>
<keyword evidence="5 9" id="KW-0997">Cell inner membrane</keyword>
<dbReference type="Gene3D" id="3.30.2090.10">
    <property type="entry name" value="Multidrug efflux transporter AcrB TolC docking domain, DN and DC subdomains"/>
    <property type="match status" value="2"/>
</dbReference>
<dbReference type="Gene3D" id="1.20.1640.10">
    <property type="entry name" value="Multidrug efflux transporter AcrB transmembrane domain"/>
    <property type="match status" value="2"/>
</dbReference>
<reference evidence="10 11" key="1">
    <citation type="submission" date="2015-04" db="EMBL/GenBank/DDBJ databases">
        <title>Complete Sequence for the Genome of the Thioalkalivibrio versutus D301.</title>
        <authorList>
            <person name="Mu T."/>
            <person name="Zhou J."/>
            <person name="Xu X."/>
        </authorList>
    </citation>
    <scope>NUCLEOTIDE SEQUENCE [LARGE SCALE GENOMIC DNA]</scope>
    <source>
        <strain evidence="10 11">D301</strain>
    </source>
</reference>
<keyword evidence="4" id="KW-1003">Cell membrane</keyword>
<dbReference type="SUPFAM" id="SSF82714">
    <property type="entry name" value="Multidrug efflux transporter AcrB TolC docking domain, DN and DC subdomains"/>
    <property type="match status" value="2"/>
</dbReference>
<feature type="transmembrane region" description="Helical" evidence="9">
    <location>
        <begin position="443"/>
        <end position="465"/>
    </location>
</feature>
<dbReference type="SUPFAM" id="SSF82866">
    <property type="entry name" value="Multidrug efflux transporter AcrB transmembrane domain"/>
    <property type="match status" value="2"/>
</dbReference>
<evidence type="ECO:0000313" key="10">
    <source>
        <dbReference type="EMBL" id="AKJ95526.1"/>
    </source>
</evidence>
<dbReference type="InterPro" id="IPR027463">
    <property type="entry name" value="AcrB_DN_DC_subdom"/>
</dbReference>
<evidence type="ECO:0000256" key="2">
    <source>
        <dbReference type="ARBA" id="ARBA00010942"/>
    </source>
</evidence>
<dbReference type="Pfam" id="PF00873">
    <property type="entry name" value="ACR_tran"/>
    <property type="match status" value="1"/>
</dbReference>
<feature type="transmembrane region" description="Helical" evidence="9">
    <location>
        <begin position="970"/>
        <end position="992"/>
    </location>
</feature>
<organism evidence="10 11">
    <name type="scientific">Thioalkalivibrio versutus</name>
    <dbReference type="NCBI Taxonomy" id="106634"/>
    <lineage>
        <taxon>Bacteria</taxon>
        <taxon>Pseudomonadati</taxon>
        <taxon>Pseudomonadota</taxon>
        <taxon>Gammaproteobacteria</taxon>
        <taxon>Chromatiales</taxon>
        <taxon>Ectothiorhodospiraceae</taxon>
        <taxon>Thioalkalivibrio</taxon>
    </lineage>
</organism>
<keyword evidence="8 9" id="KW-0472">Membrane</keyword>
<dbReference type="OrthoDB" id="9758297at2"/>
<feature type="transmembrane region" description="Helical" evidence="9">
    <location>
        <begin position="341"/>
        <end position="360"/>
    </location>
</feature>
<dbReference type="Proteomes" id="UP000064201">
    <property type="component" value="Chromosome"/>
</dbReference>
<keyword evidence="7 9" id="KW-1133">Transmembrane helix</keyword>
<dbReference type="PRINTS" id="PR00702">
    <property type="entry name" value="ACRIFLAVINRP"/>
</dbReference>
<dbReference type="SUPFAM" id="SSF82693">
    <property type="entry name" value="Multidrug efflux transporter AcrB pore domain, PN1, PN2, PC1 and PC2 subdomains"/>
    <property type="match status" value="3"/>
</dbReference>
<dbReference type="KEGG" id="tvr:TVD_09235"/>
<dbReference type="AlphaFoldDB" id="A0A0G3G9K5"/>
<dbReference type="NCBIfam" id="TIGR00915">
    <property type="entry name" value="2A0602"/>
    <property type="match status" value="1"/>
</dbReference>
<evidence type="ECO:0000256" key="4">
    <source>
        <dbReference type="ARBA" id="ARBA00022475"/>
    </source>
</evidence>
<dbReference type="FunFam" id="1.20.1640.10:FF:000001">
    <property type="entry name" value="Efflux pump membrane transporter"/>
    <property type="match status" value="1"/>
</dbReference>
<dbReference type="NCBIfam" id="NF000282">
    <property type="entry name" value="RND_permease_1"/>
    <property type="match status" value="1"/>
</dbReference>
<dbReference type="GO" id="GO:0005886">
    <property type="term" value="C:plasma membrane"/>
    <property type="evidence" value="ECO:0007669"/>
    <property type="project" value="UniProtKB-SubCell"/>
</dbReference>
<evidence type="ECO:0000256" key="5">
    <source>
        <dbReference type="ARBA" id="ARBA00022519"/>
    </source>
</evidence>
<dbReference type="Gene3D" id="3.30.70.1430">
    <property type="entry name" value="Multidrug efflux transporter AcrB pore domain"/>
    <property type="match status" value="2"/>
</dbReference>
<dbReference type="GO" id="GO:0042910">
    <property type="term" value="F:xenobiotic transmembrane transporter activity"/>
    <property type="evidence" value="ECO:0007669"/>
    <property type="project" value="TreeGrafter"/>
</dbReference>
<feature type="transmembrane region" description="Helical" evidence="9">
    <location>
        <begin position="895"/>
        <end position="915"/>
    </location>
</feature>
<dbReference type="GO" id="GO:0009636">
    <property type="term" value="P:response to toxic substance"/>
    <property type="evidence" value="ECO:0007669"/>
    <property type="project" value="UniProtKB-ARBA"/>
</dbReference>
<evidence type="ECO:0000256" key="1">
    <source>
        <dbReference type="ARBA" id="ARBA00004429"/>
    </source>
</evidence>
<evidence type="ECO:0000256" key="7">
    <source>
        <dbReference type="ARBA" id="ARBA00022989"/>
    </source>
</evidence>
<protein>
    <recommendedName>
        <fullName evidence="9">Efflux pump membrane transporter</fullName>
    </recommendedName>
</protein>
<feature type="transmembrane region" description="Helical" evidence="9">
    <location>
        <begin position="367"/>
        <end position="387"/>
    </location>
</feature>
<evidence type="ECO:0000256" key="9">
    <source>
        <dbReference type="RuleBase" id="RU364070"/>
    </source>
</evidence>
<feature type="transmembrane region" description="Helical" evidence="9">
    <location>
        <begin position="998"/>
        <end position="1024"/>
    </location>
</feature>
<feature type="transmembrane region" description="Helical" evidence="9">
    <location>
        <begin position="393"/>
        <end position="414"/>
    </location>
</feature>
<dbReference type="PATRIC" id="fig|106634.4.peg.1891"/>
<comment type="similarity">
    <text evidence="2 9">Belongs to the resistance-nodulation-cell division (RND) (TC 2.A.6) family.</text>
</comment>
<dbReference type="GO" id="GO:0015562">
    <property type="term" value="F:efflux transmembrane transporter activity"/>
    <property type="evidence" value="ECO:0007669"/>
    <property type="project" value="InterPro"/>
</dbReference>
<dbReference type="Gene3D" id="3.30.70.1440">
    <property type="entry name" value="Multidrug efflux transporter AcrB pore domain"/>
    <property type="match status" value="1"/>
</dbReference>
<evidence type="ECO:0000313" key="11">
    <source>
        <dbReference type="Proteomes" id="UP000064201"/>
    </source>
</evidence>
<accession>A0A0G3G9K5</accession>
<gene>
    <name evidence="10" type="ORF">TVD_09235</name>
</gene>
<dbReference type="FunFam" id="3.30.70.1430:FF:000001">
    <property type="entry name" value="Efflux pump membrane transporter"/>
    <property type="match status" value="1"/>
</dbReference>
<dbReference type="PANTHER" id="PTHR32063">
    <property type="match status" value="1"/>
</dbReference>
<dbReference type="STRING" id="106634.TVD_09235"/>
<dbReference type="RefSeq" id="WP_047251441.1">
    <property type="nucleotide sequence ID" value="NZ_CP011367.1"/>
</dbReference>
<evidence type="ECO:0000256" key="3">
    <source>
        <dbReference type="ARBA" id="ARBA00022448"/>
    </source>
</evidence>
<sequence length="1048" mass="113689">MLRFFIGRPVLASVISILFVLAGLSSALFLPVDQYPDILPPKVVVTASYPGASAEAVAETVAAPIEATVDGVDNMAYMRSKASDEGDMELIITFEVGTDPDIAAINVSNEVEGAMGRLPDTVVSSGIAVEKRAPSMLQMITFTSSDGSLDPRAISDYVWRNVYAELRRAPGVGDQTFFGAQIYSMRIWLQPDQMAEFDLTASDIRTAVQEQNEQYAAGQFGAEPMDETVDFTYAVTTPERFSEVEEFEQVILRSTPDGSALRLGDVARVELGAHLYNFGARHNGEVAVPVGIYLQPGANALETARGVRAILEELEPRFPDSLEYHIPFDTTTFIDQSVQRVLLTLVQALILVVAVVYLFLQTVRATAVPIVAVPVSLIGTLAGMYLLGFSANMLTLFGLVLAIGIVVDNAIIVLENTERLMREQGMKAVDAAYQTVDEVATPIIAMTLVTIAVFVPVAFIGGFSGQMYQQFAITIAVSVGISGVVALTLSPAMCARLLSDKPRRPAFPFRWFNAAFERFTAVYMVGVRFLLRRNVLGMGLFALLLVAIVVLFRIVPGGLVPDEDQGYVFAAAELPAAASLHRTESVMDQLAEEALADPDTADVVAFSGMDLLSGGMKTYAGVAYVTLKDWSERRDADQGSDAVIDRLVAQGERQPEANIRAFNPPPITGISTTGGFDAYLQSRVGDDFKTMRERADEVIEAARERPELADVRTALNVEVPRYDVEIDRERAFAAEVPLGDVFDAMQSTFGAVYLNDFSLFGRVMRVHMQAEAEYRQRPDDLDKVFVRSDTGTLVPLSSLLTVERVQGPDEVERFNVFPAARIMGEPAPGYSSGEAIRALNEVVDETLSDDYLLSWTGAEYLEQQAAGTSMLAFVLGVVFVVLILAAQYERWSLPLAVLLAVPFAIFGALVAIWLTGQENGIYFQIGLLVLVSLAAKNAILIVEFAQLKRDEGLDLFDAAAEAARLRFRPIMMTAMSFILGAVPLALATGAGANSQHAIGIGIIGGMLGATFLALLFVPLFYYVISSGMERLNRRLRGTEPAGETGTHA</sequence>
<evidence type="ECO:0000256" key="8">
    <source>
        <dbReference type="ARBA" id="ARBA00023136"/>
    </source>
</evidence>
<feature type="transmembrane region" description="Helical" evidence="9">
    <location>
        <begin position="921"/>
        <end position="942"/>
    </location>
</feature>
<keyword evidence="11" id="KW-1185">Reference proteome</keyword>
<dbReference type="Gene3D" id="3.30.70.1320">
    <property type="entry name" value="Multidrug efflux transporter AcrB pore domain like"/>
    <property type="match status" value="1"/>
</dbReference>
<feature type="transmembrane region" description="Helical" evidence="9">
    <location>
        <begin position="471"/>
        <end position="494"/>
    </location>
</feature>
<dbReference type="InterPro" id="IPR001036">
    <property type="entry name" value="Acrflvin-R"/>
</dbReference>
<keyword evidence="6 9" id="KW-0812">Transmembrane</keyword>
<comment type="subcellular location">
    <subcellularLocation>
        <location evidence="1 9">Cell inner membrane</location>
        <topology evidence="1 9">Multi-pass membrane protein</topology>
    </subcellularLocation>
</comment>
<dbReference type="PANTHER" id="PTHR32063:SF13">
    <property type="entry name" value="MULTIDRUG EFFLUX PUMP SUBUNIT ACRB-RELATED"/>
    <property type="match status" value="1"/>
</dbReference>
<dbReference type="InterPro" id="IPR004764">
    <property type="entry name" value="MdtF-like"/>
</dbReference>
<keyword evidence="3 9" id="KW-0813">Transport</keyword>
<proteinExistence type="inferred from homology"/>